<dbReference type="EMBL" id="CAJPIZ010019200">
    <property type="protein sequence ID" value="CAG2116846.1"/>
    <property type="molecule type" value="Genomic_DNA"/>
</dbReference>
<organism evidence="1">
    <name type="scientific">Medioppia subpectinata</name>
    <dbReference type="NCBI Taxonomy" id="1979941"/>
    <lineage>
        <taxon>Eukaryota</taxon>
        <taxon>Metazoa</taxon>
        <taxon>Ecdysozoa</taxon>
        <taxon>Arthropoda</taxon>
        <taxon>Chelicerata</taxon>
        <taxon>Arachnida</taxon>
        <taxon>Acari</taxon>
        <taxon>Acariformes</taxon>
        <taxon>Sarcoptiformes</taxon>
        <taxon>Oribatida</taxon>
        <taxon>Brachypylina</taxon>
        <taxon>Oppioidea</taxon>
        <taxon>Oppiidae</taxon>
        <taxon>Medioppia</taxon>
    </lineage>
</organism>
<dbReference type="EMBL" id="OC873775">
    <property type="protein sequence ID" value="CAD7636958.1"/>
    <property type="molecule type" value="Genomic_DNA"/>
</dbReference>
<proteinExistence type="predicted"/>
<protein>
    <submittedName>
        <fullName evidence="1">Uncharacterized protein</fullName>
    </submittedName>
</protein>
<evidence type="ECO:0000313" key="2">
    <source>
        <dbReference type="Proteomes" id="UP000759131"/>
    </source>
</evidence>
<gene>
    <name evidence="1" type="ORF">OSB1V03_LOCUS16801</name>
</gene>
<dbReference type="Proteomes" id="UP000759131">
    <property type="component" value="Unassembled WGS sequence"/>
</dbReference>
<sequence length="197" mass="22493">MHEDKDGFKESTRERIAIFPSIVTRAEEHLGVKADATCELGKKYPDAKHKSITVSLVKVFVNFEEDELKVDKMAPKYERLGNGVECPEKVELILEKCKEMGTTNDTNGRLLWDVLDSFKYIGYQKPVIRDVIMESPSISNYEKVNNYCKLANDTMLTYCAILNSKVVESKKLRDRVLGYLTDAASQIKVNLGEVLWY</sequence>
<dbReference type="AlphaFoldDB" id="A0A7R9L8G6"/>
<accession>A0A7R9L8G6</accession>
<name>A0A7R9L8G6_9ACAR</name>
<reference evidence="1" key="1">
    <citation type="submission" date="2020-11" db="EMBL/GenBank/DDBJ databases">
        <authorList>
            <person name="Tran Van P."/>
        </authorList>
    </citation>
    <scope>NUCLEOTIDE SEQUENCE</scope>
</reference>
<keyword evidence="2" id="KW-1185">Reference proteome</keyword>
<feature type="non-terminal residue" evidence="1">
    <location>
        <position position="1"/>
    </location>
</feature>
<evidence type="ECO:0000313" key="1">
    <source>
        <dbReference type="EMBL" id="CAD7636958.1"/>
    </source>
</evidence>